<dbReference type="Proteomes" id="UP001260872">
    <property type="component" value="Unassembled WGS sequence"/>
</dbReference>
<protein>
    <recommendedName>
        <fullName evidence="5">DNA modification methylase</fullName>
    </recommendedName>
</protein>
<evidence type="ECO:0000256" key="1">
    <source>
        <dbReference type="SAM" id="MobiDB-lite"/>
    </source>
</evidence>
<feature type="chain" id="PRO_5046982521" description="DNA modification methylase" evidence="2">
    <location>
        <begin position="26"/>
        <end position="209"/>
    </location>
</feature>
<gene>
    <name evidence="3" type="ORF">RH857_13205</name>
</gene>
<sequence>MKFAPRRAAAATLVAAGLLATGCSAINYQATTHQYSASDGVRFETGEGMGDVKFRHIAFVAAEEGAPARLIGSISNGVPHNLQGIDSTAEDAEIEISVEGETFSLTLEPGESVSLEHDEEFVVPAIGAAPGTMQELEITVNGEQLTKERDGGEEIPLAAPVLDGGLAEYRALVPDADDETLDSMTEHLEHGPDTWGGGAAHYDPESGGH</sequence>
<reference evidence="4" key="1">
    <citation type="submission" date="2023-07" db="EMBL/GenBank/DDBJ databases">
        <title>Description of three actinobacteria isolated from air of manufacturing shop in a pharmaceutical factory.</title>
        <authorList>
            <person name="Zhang D.-F."/>
        </authorList>
    </citation>
    <scope>NUCLEOTIDE SEQUENCE [LARGE SCALE GENOMIC DNA]</scope>
    <source>
        <strain evidence="4">CCTCC AB 207010</strain>
    </source>
</reference>
<feature type="region of interest" description="Disordered" evidence="1">
    <location>
        <begin position="186"/>
        <end position="209"/>
    </location>
</feature>
<evidence type="ECO:0000313" key="3">
    <source>
        <dbReference type="EMBL" id="MDR5713079.1"/>
    </source>
</evidence>
<name>A0ABU1FWM0_9MICC</name>
<evidence type="ECO:0000313" key="4">
    <source>
        <dbReference type="Proteomes" id="UP001260872"/>
    </source>
</evidence>
<evidence type="ECO:0008006" key="5">
    <source>
        <dbReference type="Google" id="ProtNLM"/>
    </source>
</evidence>
<evidence type="ECO:0000256" key="2">
    <source>
        <dbReference type="SAM" id="SignalP"/>
    </source>
</evidence>
<comment type="caution">
    <text evidence="3">The sequence shown here is derived from an EMBL/GenBank/DDBJ whole genome shotgun (WGS) entry which is preliminary data.</text>
</comment>
<dbReference type="PROSITE" id="PS51257">
    <property type="entry name" value="PROKAR_LIPOPROTEIN"/>
    <property type="match status" value="1"/>
</dbReference>
<dbReference type="EMBL" id="JAVKGT010000054">
    <property type="protein sequence ID" value="MDR5713079.1"/>
    <property type="molecule type" value="Genomic_DNA"/>
</dbReference>
<organism evidence="3 4">
    <name type="scientific">Nesterenkonia flava</name>
    <dbReference type="NCBI Taxonomy" id="469799"/>
    <lineage>
        <taxon>Bacteria</taxon>
        <taxon>Bacillati</taxon>
        <taxon>Actinomycetota</taxon>
        <taxon>Actinomycetes</taxon>
        <taxon>Micrococcales</taxon>
        <taxon>Micrococcaceae</taxon>
        <taxon>Nesterenkonia</taxon>
    </lineage>
</organism>
<keyword evidence="4" id="KW-1185">Reference proteome</keyword>
<accession>A0ABU1FWM0</accession>
<feature type="signal peptide" evidence="2">
    <location>
        <begin position="1"/>
        <end position="25"/>
    </location>
</feature>
<keyword evidence="2" id="KW-0732">Signal</keyword>
<proteinExistence type="predicted"/>
<dbReference type="RefSeq" id="WP_310538443.1">
    <property type="nucleotide sequence ID" value="NZ_BAAAOC010000064.1"/>
</dbReference>